<name>W0FJA6_9BACT</name>
<evidence type="ECO:0000256" key="1">
    <source>
        <dbReference type="SAM" id="SignalP"/>
    </source>
</evidence>
<dbReference type="EMBL" id="KC246810">
    <property type="protein sequence ID" value="AHF24898.1"/>
    <property type="molecule type" value="Genomic_DNA"/>
</dbReference>
<organism evidence="2">
    <name type="scientific">uncultured bacterium Contig203</name>
    <dbReference type="NCBI Taxonomy" id="1393530"/>
    <lineage>
        <taxon>Bacteria</taxon>
        <taxon>environmental samples</taxon>
    </lineage>
</organism>
<proteinExistence type="predicted"/>
<feature type="signal peptide" evidence="1">
    <location>
        <begin position="1"/>
        <end position="41"/>
    </location>
</feature>
<sequence>MEKQPGGCEIYKDGGLKMNMKRWISLIAALAVCMMCAGASANSWGLSGALYGVVEQAKTWDNYSTEGNQAGPFAVMGARYHNALFYVDGREKLHVYTTAAYQPERKKKAPKLTWKDNILTIQYSKGEEVYRFILTEEDGDYQLLDASVGGISISAEPDEENRYGFRYVAEDKKTGKKLAFPVQVLLSGFNIELFPRSLKEVRHINYMKARFYSGRDCLGTDMGDIYSPDAPGDPLEPEKKGTAAVYSAPYGKSAWRAGKGKAAVGLNGLMWELDRYKNEDGVSYACIRYDVSERTKRIGYALCSDLGLPEVREQRTEPGESFVHVDVEATADTYLTDDPNVSQFHQFTVPKGTQFSCMGLYNDYYAYVSAEVKNGKFTDGGAIVWGFVPLRDLKPMEKETLPEAVKELAGDWKLEAGGEITDSPLRLRADGTFFTGNGPMEEGEDTVIEGAQSGTWYVTAYNPFMNLYWGEPQYEMTLLYDNGRAGVYGVTLTDPGFALITAEGSGGYVPLE</sequence>
<feature type="chain" id="PRO_5004788680" evidence="1">
    <location>
        <begin position="42"/>
        <end position="512"/>
    </location>
</feature>
<keyword evidence="1" id="KW-0732">Signal</keyword>
<evidence type="ECO:0000313" key="2">
    <source>
        <dbReference type="EMBL" id="AHF24898.1"/>
    </source>
</evidence>
<reference evidence="2" key="1">
    <citation type="journal article" date="2013" name="PLoS ONE">
        <title>Metagenomic insights into the carbohydrate-active enzymes carried by the microorganisms adhering to solid digesta in the rumen of cows.</title>
        <authorList>
            <person name="Wang L."/>
            <person name="Hatem A."/>
            <person name="Catalyurek U.V."/>
            <person name="Morrison M."/>
            <person name="Yu Z."/>
        </authorList>
    </citation>
    <scope>NUCLEOTIDE SEQUENCE</scope>
</reference>
<dbReference type="AlphaFoldDB" id="W0FJA6"/>
<accession>W0FJA6</accession>
<protein>
    <submittedName>
        <fullName evidence="2">Uncharacterized protein</fullName>
    </submittedName>
</protein>